<dbReference type="OMA" id="RYINSRF"/>
<dbReference type="Pfam" id="PF00106">
    <property type="entry name" value="adh_short"/>
    <property type="match status" value="1"/>
</dbReference>
<evidence type="ECO:0000256" key="3">
    <source>
        <dbReference type="ARBA" id="ARBA00023002"/>
    </source>
</evidence>
<dbReference type="eggNOG" id="KOG1208">
    <property type="taxonomic scope" value="Eukaryota"/>
</dbReference>
<dbReference type="PANTHER" id="PTHR43490:SF73">
    <property type="entry name" value="OS07G0685800 PROTEIN"/>
    <property type="match status" value="1"/>
</dbReference>
<keyword evidence="3" id="KW-0560">Oxidoreductase</keyword>
<dbReference type="Proteomes" id="UP000017836">
    <property type="component" value="Unassembled WGS sequence"/>
</dbReference>
<reference evidence="6" key="1">
    <citation type="journal article" date="2013" name="Science">
        <title>The Amborella genome and the evolution of flowering plants.</title>
        <authorList>
            <consortium name="Amborella Genome Project"/>
        </authorList>
    </citation>
    <scope>NUCLEOTIDE SEQUENCE [LARGE SCALE GENOMIC DNA]</scope>
</reference>
<dbReference type="HOGENOM" id="CLU_010194_9_0_1"/>
<organism evidence="5 6">
    <name type="scientific">Amborella trichopoda</name>
    <dbReference type="NCBI Taxonomy" id="13333"/>
    <lineage>
        <taxon>Eukaryota</taxon>
        <taxon>Viridiplantae</taxon>
        <taxon>Streptophyta</taxon>
        <taxon>Embryophyta</taxon>
        <taxon>Tracheophyta</taxon>
        <taxon>Spermatophyta</taxon>
        <taxon>Magnoliopsida</taxon>
        <taxon>Amborellales</taxon>
        <taxon>Amborellaceae</taxon>
        <taxon>Amborella</taxon>
    </lineage>
</organism>
<name>W1NNJ8_AMBTC</name>
<dbReference type="PRINTS" id="PR00080">
    <property type="entry name" value="SDRFAMILY"/>
</dbReference>
<evidence type="ECO:0000256" key="4">
    <source>
        <dbReference type="RuleBase" id="RU000363"/>
    </source>
</evidence>
<dbReference type="PRINTS" id="PR00081">
    <property type="entry name" value="GDHRDH"/>
</dbReference>
<evidence type="ECO:0000256" key="2">
    <source>
        <dbReference type="ARBA" id="ARBA00022857"/>
    </source>
</evidence>
<dbReference type="Gramene" id="ERM97258">
    <property type="protein sequence ID" value="ERM97258"/>
    <property type="gene ID" value="AMTR_s00119p00110100"/>
</dbReference>
<dbReference type="AlphaFoldDB" id="W1NNJ8"/>
<dbReference type="GO" id="GO:0016491">
    <property type="term" value="F:oxidoreductase activity"/>
    <property type="evidence" value="ECO:0007669"/>
    <property type="project" value="UniProtKB-KW"/>
</dbReference>
<evidence type="ECO:0000313" key="5">
    <source>
        <dbReference type="EMBL" id="ERM97258.1"/>
    </source>
</evidence>
<evidence type="ECO:0000313" key="6">
    <source>
        <dbReference type="Proteomes" id="UP000017836"/>
    </source>
</evidence>
<keyword evidence="6" id="KW-1185">Reference proteome</keyword>
<gene>
    <name evidence="5" type="ORF">AMTR_s00119p00110100</name>
</gene>
<evidence type="ECO:0000256" key="1">
    <source>
        <dbReference type="ARBA" id="ARBA00006484"/>
    </source>
</evidence>
<dbReference type="Gene3D" id="3.40.50.720">
    <property type="entry name" value="NAD(P)-binding Rossmann-like Domain"/>
    <property type="match status" value="1"/>
</dbReference>
<dbReference type="InterPro" id="IPR002347">
    <property type="entry name" value="SDR_fam"/>
</dbReference>
<proteinExistence type="inferred from homology"/>
<dbReference type="SUPFAM" id="SSF51735">
    <property type="entry name" value="NAD(P)-binding Rossmann-fold domains"/>
    <property type="match status" value="1"/>
</dbReference>
<sequence length="310" mass="33940">MSFTKGQGAEAGVGGRYAVVTGANRGIGLEIVRQLASQGINVILTSRNTERGIKATSDLNNSGLPNVTFHQLDVRDPISISSFAKFIQIQYGKLDILVNNAAASGVSVDAEALRAMNIDPECWLSGKATNMVQWVVRQTYELAEECLDTNYYGLKRLVEALVPLLQLSDSGANLVNVTSLRGELKRMPNPKVRAELEDVNNLTEEKLDEMLQKFLKDLKNGELEKNGWPLMLPSYSMSKTALNAYTRILAKKFPKMCINCVHPGFVNTKLNWNTGIIPAEEGAKGPVKVALLPKGGPSGFYFDETEISAF</sequence>
<accession>W1NNJ8</accession>
<dbReference type="InterPro" id="IPR036291">
    <property type="entry name" value="NAD(P)-bd_dom_sf"/>
</dbReference>
<dbReference type="EMBL" id="KI396540">
    <property type="protein sequence ID" value="ERM97258.1"/>
    <property type="molecule type" value="Genomic_DNA"/>
</dbReference>
<protein>
    <submittedName>
        <fullName evidence="5">Uncharacterized protein</fullName>
    </submittedName>
</protein>
<dbReference type="STRING" id="13333.W1NNJ8"/>
<dbReference type="PANTHER" id="PTHR43490">
    <property type="entry name" value="(+)-NEOMENTHOL DEHYDROGENASE"/>
    <property type="match status" value="1"/>
</dbReference>
<dbReference type="FunFam" id="3.40.50.720:FF:000312">
    <property type="entry name" value="(+)-neomenthol dehydrogenase"/>
    <property type="match status" value="1"/>
</dbReference>
<keyword evidence="2" id="KW-0521">NADP</keyword>
<comment type="similarity">
    <text evidence="1 4">Belongs to the short-chain dehydrogenases/reductases (SDR) family.</text>
</comment>